<dbReference type="Gene3D" id="2.40.70.10">
    <property type="entry name" value="Acid Proteases"/>
    <property type="match status" value="1"/>
</dbReference>
<keyword evidence="5" id="KW-0378">Hydrolase</keyword>
<dbReference type="InterPro" id="IPR050951">
    <property type="entry name" value="Retrovirus_Pol_polyprotein"/>
</dbReference>
<proteinExistence type="predicted"/>
<feature type="domain" description="Integrase catalytic" evidence="8">
    <location>
        <begin position="34"/>
        <end position="194"/>
    </location>
</feature>
<dbReference type="SUPFAM" id="SSF50630">
    <property type="entry name" value="Acid proteases"/>
    <property type="match status" value="1"/>
</dbReference>
<keyword evidence="10" id="KW-1185">Reference proteome</keyword>
<dbReference type="Proteomes" id="UP000192578">
    <property type="component" value="Unassembled WGS sequence"/>
</dbReference>
<dbReference type="GO" id="GO:0006508">
    <property type="term" value="P:proteolysis"/>
    <property type="evidence" value="ECO:0007669"/>
    <property type="project" value="InterPro"/>
</dbReference>
<evidence type="ECO:0000256" key="7">
    <source>
        <dbReference type="SAM" id="MobiDB-lite"/>
    </source>
</evidence>
<keyword evidence="6" id="KW-0695">RNA-directed DNA polymerase</keyword>
<dbReference type="EMBL" id="MTYJ01000108">
    <property type="protein sequence ID" value="OQV14198.1"/>
    <property type="molecule type" value="Genomic_DNA"/>
</dbReference>
<evidence type="ECO:0000256" key="3">
    <source>
        <dbReference type="ARBA" id="ARBA00022722"/>
    </source>
</evidence>
<comment type="caution">
    <text evidence="9">The sequence shown here is derived from an EMBL/GenBank/DDBJ whole genome shotgun (WGS) entry which is preliminary data.</text>
</comment>
<sequence>MAKFLRKFISSCVVCQTRNPMASTKRGKLQTIQILARAFNTLVCDTVGPPNRTSSGGHKYLLTTCCELTSFIIAKPMKNHTSLEFAKFLLYYVILRYGFVRILRSDRGTEMEWGIKELLKLLEVKHLKGCGYRPQTTGKIEIQHRSLGRILAKLRTENKRYLEALVNETRKPVTLKVGDKCLLFSPMRKADQTAELTNFLRDLTRCWKKPVPVNDVRPPLFSGKAGEDVTAWVRRFATVAKALEWDSTRQLSQYGVYLSLFAASWYAKDTRDGTTVFATWTLFRAAVIKRFEAEDYKAHIKRELNNRKLIKGEPVEDYINDFLTLCDNFQKSEAFSEKVNGRYSTRTNGRDRFGGYGGSRRGHSGGGFGPGGNDSDPAEVVPTTIAAAAKVMDDTEIKERASSVEEVPAETDSCDLLHLLRTTPPASLPGEPDRRRSGGRNHQMRRLVARIPETIGAEDSIAEEPVRVLHVLYSDVVDDHSVPRVGGSVDFRDTTESEFSEEEAGSGSPNEEGGNDCSSERNSSEGGIEIVCEPDVGKMSVPELLKLAADYYYGVYIPESPPALEARGLATSSDGNSICDPPGGVNVTTVSVEIIEEVESITITAAAGDVTDGTNLATLCGKDPIAITHDVPVVNLKLNGMETIALLDTGASFSVVNISFVRSLGVTIRPFSVEAQLANTERGRHDAVLGCNVLGLPKIFLDIANNRIVAPPSVPSLTAQEQMCPTFEVFWNETSPAVVRPWLSSKTTAIPRGHPGRIGCGYVGLGLLLK</sequence>
<dbReference type="PANTHER" id="PTHR37984:SF15">
    <property type="entry name" value="INTEGRASE CATALYTIC DOMAIN-CONTAINING PROTEIN"/>
    <property type="match status" value="1"/>
</dbReference>
<evidence type="ECO:0000313" key="10">
    <source>
        <dbReference type="Proteomes" id="UP000192578"/>
    </source>
</evidence>
<keyword evidence="4" id="KW-0255">Endonuclease</keyword>
<gene>
    <name evidence="9" type="ORF">BV898_11551</name>
</gene>
<accession>A0A1W0WG73</accession>
<evidence type="ECO:0000256" key="6">
    <source>
        <dbReference type="ARBA" id="ARBA00022918"/>
    </source>
</evidence>
<dbReference type="InterPro" id="IPR021109">
    <property type="entry name" value="Peptidase_aspartic_dom_sf"/>
</dbReference>
<dbReference type="GO" id="GO:0003964">
    <property type="term" value="F:RNA-directed DNA polymerase activity"/>
    <property type="evidence" value="ECO:0007669"/>
    <property type="project" value="UniProtKB-KW"/>
</dbReference>
<dbReference type="Gene3D" id="3.30.420.10">
    <property type="entry name" value="Ribonuclease H-like superfamily/Ribonuclease H"/>
    <property type="match status" value="1"/>
</dbReference>
<feature type="compositionally biased region" description="Gly residues" evidence="7">
    <location>
        <begin position="354"/>
        <end position="372"/>
    </location>
</feature>
<dbReference type="OrthoDB" id="6773043at2759"/>
<evidence type="ECO:0000256" key="5">
    <source>
        <dbReference type="ARBA" id="ARBA00022801"/>
    </source>
</evidence>
<protein>
    <recommendedName>
        <fullName evidence="8">Integrase catalytic domain-containing protein</fullName>
    </recommendedName>
</protein>
<feature type="region of interest" description="Disordered" evidence="7">
    <location>
        <begin position="483"/>
        <end position="528"/>
    </location>
</feature>
<organism evidence="9 10">
    <name type="scientific">Hypsibius exemplaris</name>
    <name type="common">Freshwater tardigrade</name>
    <dbReference type="NCBI Taxonomy" id="2072580"/>
    <lineage>
        <taxon>Eukaryota</taxon>
        <taxon>Metazoa</taxon>
        <taxon>Ecdysozoa</taxon>
        <taxon>Tardigrada</taxon>
        <taxon>Eutardigrada</taxon>
        <taxon>Parachela</taxon>
        <taxon>Hypsibioidea</taxon>
        <taxon>Hypsibiidae</taxon>
        <taxon>Hypsibius</taxon>
    </lineage>
</organism>
<evidence type="ECO:0000256" key="2">
    <source>
        <dbReference type="ARBA" id="ARBA00022695"/>
    </source>
</evidence>
<feature type="region of interest" description="Disordered" evidence="7">
    <location>
        <begin position="421"/>
        <end position="445"/>
    </location>
</feature>
<evidence type="ECO:0000256" key="1">
    <source>
        <dbReference type="ARBA" id="ARBA00022679"/>
    </source>
</evidence>
<dbReference type="PANTHER" id="PTHR37984">
    <property type="entry name" value="PROTEIN CBG26694"/>
    <property type="match status" value="1"/>
</dbReference>
<dbReference type="InterPro" id="IPR001584">
    <property type="entry name" value="Integrase_cat-core"/>
</dbReference>
<dbReference type="PROSITE" id="PS50994">
    <property type="entry name" value="INTEGRASE"/>
    <property type="match status" value="1"/>
</dbReference>
<name>A0A1W0WG73_HYPEX</name>
<dbReference type="AlphaFoldDB" id="A0A1W0WG73"/>
<reference evidence="10" key="1">
    <citation type="submission" date="2017-01" db="EMBL/GenBank/DDBJ databases">
        <title>Comparative genomics of anhydrobiosis in the tardigrade Hypsibius dujardini.</title>
        <authorList>
            <person name="Yoshida Y."/>
            <person name="Koutsovoulos G."/>
            <person name="Laetsch D."/>
            <person name="Stevens L."/>
            <person name="Kumar S."/>
            <person name="Horikawa D."/>
            <person name="Ishino K."/>
            <person name="Komine S."/>
            <person name="Tomita M."/>
            <person name="Blaxter M."/>
            <person name="Arakawa K."/>
        </authorList>
    </citation>
    <scope>NUCLEOTIDE SEQUENCE [LARGE SCALE GENOMIC DNA]</scope>
    <source>
        <strain evidence="10">Z151</strain>
    </source>
</reference>
<dbReference type="GO" id="GO:0015074">
    <property type="term" value="P:DNA integration"/>
    <property type="evidence" value="ECO:0007669"/>
    <property type="project" value="InterPro"/>
</dbReference>
<evidence type="ECO:0000313" key="9">
    <source>
        <dbReference type="EMBL" id="OQV14198.1"/>
    </source>
</evidence>
<dbReference type="InterPro" id="IPR001969">
    <property type="entry name" value="Aspartic_peptidase_AS"/>
</dbReference>
<dbReference type="GO" id="GO:0004190">
    <property type="term" value="F:aspartic-type endopeptidase activity"/>
    <property type="evidence" value="ECO:0007669"/>
    <property type="project" value="InterPro"/>
</dbReference>
<feature type="region of interest" description="Disordered" evidence="7">
    <location>
        <begin position="346"/>
        <end position="377"/>
    </location>
</feature>
<dbReference type="InterPro" id="IPR036397">
    <property type="entry name" value="RNaseH_sf"/>
</dbReference>
<dbReference type="InterPro" id="IPR012337">
    <property type="entry name" value="RNaseH-like_sf"/>
</dbReference>
<dbReference type="GO" id="GO:0003676">
    <property type="term" value="F:nucleic acid binding"/>
    <property type="evidence" value="ECO:0007669"/>
    <property type="project" value="InterPro"/>
</dbReference>
<keyword evidence="2" id="KW-0548">Nucleotidyltransferase</keyword>
<keyword evidence="1" id="KW-0808">Transferase</keyword>
<dbReference type="GO" id="GO:0004519">
    <property type="term" value="F:endonuclease activity"/>
    <property type="evidence" value="ECO:0007669"/>
    <property type="project" value="UniProtKB-KW"/>
</dbReference>
<evidence type="ECO:0000256" key="4">
    <source>
        <dbReference type="ARBA" id="ARBA00022759"/>
    </source>
</evidence>
<dbReference type="SUPFAM" id="SSF53098">
    <property type="entry name" value="Ribonuclease H-like"/>
    <property type="match status" value="1"/>
</dbReference>
<dbReference type="PROSITE" id="PS00141">
    <property type="entry name" value="ASP_PROTEASE"/>
    <property type="match status" value="1"/>
</dbReference>
<evidence type="ECO:0000259" key="8">
    <source>
        <dbReference type="PROSITE" id="PS50994"/>
    </source>
</evidence>
<keyword evidence="3" id="KW-0540">Nuclease</keyword>